<gene>
    <name evidence="13" type="ORF">SAMN05444320_107149</name>
</gene>
<feature type="transmembrane region" description="Helical" evidence="12">
    <location>
        <begin position="277"/>
        <end position="298"/>
    </location>
</feature>
<keyword evidence="3 12" id="KW-0812">Transmembrane</keyword>
<dbReference type="STRING" id="2017.SAMN05444320_107149"/>
<evidence type="ECO:0000313" key="14">
    <source>
        <dbReference type="Proteomes" id="UP000184501"/>
    </source>
</evidence>
<dbReference type="InterPro" id="IPR003780">
    <property type="entry name" value="COX15/CtaA_fam"/>
</dbReference>
<dbReference type="OrthoDB" id="5241540at2"/>
<feature type="transmembrane region" description="Helical" evidence="12">
    <location>
        <begin position="106"/>
        <end position="128"/>
    </location>
</feature>
<evidence type="ECO:0000256" key="10">
    <source>
        <dbReference type="ARBA" id="ARBA00023157"/>
    </source>
</evidence>
<dbReference type="AlphaFoldDB" id="A0A1M5I7F6"/>
<keyword evidence="8" id="KW-0350">Heme biosynthesis</keyword>
<feature type="transmembrane region" description="Helical" evidence="12">
    <location>
        <begin position="251"/>
        <end position="271"/>
    </location>
</feature>
<keyword evidence="2" id="KW-1003">Cell membrane</keyword>
<evidence type="ECO:0000256" key="11">
    <source>
        <dbReference type="ARBA" id="ARBA00023444"/>
    </source>
</evidence>
<proteinExistence type="predicted"/>
<feature type="transmembrane region" description="Helical" evidence="12">
    <location>
        <begin position="217"/>
        <end position="239"/>
    </location>
</feature>
<dbReference type="GO" id="GO:0016491">
    <property type="term" value="F:oxidoreductase activity"/>
    <property type="evidence" value="ECO:0007669"/>
    <property type="project" value="UniProtKB-KW"/>
</dbReference>
<keyword evidence="10" id="KW-1015">Disulfide bond</keyword>
<evidence type="ECO:0000256" key="1">
    <source>
        <dbReference type="ARBA" id="ARBA00004141"/>
    </source>
</evidence>
<evidence type="ECO:0000256" key="7">
    <source>
        <dbReference type="ARBA" id="ARBA00023004"/>
    </source>
</evidence>
<evidence type="ECO:0000256" key="2">
    <source>
        <dbReference type="ARBA" id="ARBA00022475"/>
    </source>
</evidence>
<organism evidence="13 14">
    <name type="scientific">Streptoalloteichus hindustanus</name>
    <dbReference type="NCBI Taxonomy" id="2017"/>
    <lineage>
        <taxon>Bacteria</taxon>
        <taxon>Bacillati</taxon>
        <taxon>Actinomycetota</taxon>
        <taxon>Actinomycetes</taxon>
        <taxon>Pseudonocardiales</taxon>
        <taxon>Pseudonocardiaceae</taxon>
        <taxon>Streptoalloteichus</taxon>
    </lineage>
</organism>
<evidence type="ECO:0000256" key="9">
    <source>
        <dbReference type="ARBA" id="ARBA00023136"/>
    </source>
</evidence>
<evidence type="ECO:0000256" key="4">
    <source>
        <dbReference type="ARBA" id="ARBA00022723"/>
    </source>
</evidence>
<keyword evidence="9 12" id="KW-0472">Membrane</keyword>
<feature type="transmembrane region" description="Helical" evidence="12">
    <location>
        <begin position="134"/>
        <end position="155"/>
    </location>
</feature>
<feature type="transmembrane region" description="Helical" evidence="12">
    <location>
        <begin position="21"/>
        <end position="41"/>
    </location>
</feature>
<evidence type="ECO:0000256" key="6">
    <source>
        <dbReference type="ARBA" id="ARBA00023002"/>
    </source>
</evidence>
<keyword evidence="6" id="KW-0560">Oxidoreductase</keyword>
<evidence type="ECO:0000256" key="3">
    <source>
        <dbReference type="ARBA" id="ARBA00022692"/>
    </source>
</evidence>
<feature type="transmembrane region" description="Helical" evidence="12">
    <location>
        <begin position="80"/>
        <end position="99"/>
    </location>
</feature>
<feature type="transmembrane region" description="Helical" evidence="12">
    <location>
        <begin position="175"/>
        <end position="197"/>
    </location>
</feature>
<dbReference type="GO" id="GO:0046872">
    <property type="term" value="F:metal ion binding"/>
    <property type="evidence" value="ECO:0007669"/>
    <property type="project" value="UniProtKB-KW"/>
</dbReference>
<dbReference type="Proteomes" id="UP000184501">
    <property type="component" value="Unassembled WGS sequence"/>
</dbReference>
<keyword evidence="5 12" id="KW-1133">Transmembrane helix</keyword>
<dbReference type="GO" id="GO:0016020">
    <property type="term" value="C:membrane"/>
    <property type="evidence" value="ECO:0007669"/>
    <property type="project" value="UniProtKB-SubCell"/>
</dbReference>
<accession>A0A1M5I7F6</accession>
<keyword evidence="14" id="KW-1185">Reference proteome</keyword>
<evidence type="ECO:0000256" key="8">
    <source>
        <dbReference type="ARBA" id="ARBA00023133"/>
    </source>
</evidence>
<keyword evidence="4" id="KW-0479">Metal-binding</keyword>
<dbReference type="PANTHER" id="PTHR35457:SF1">
    <property type="entry name" value="HEME A SYNTHASE"/>
    <property type="match status" value="1"/>
</dbReference>
<evidence type="ECO:0000256" key="5">
    <source>
        <dbReference type="ARBA" id="ARBA00022989"/>
    </source>
</evidence>
<dbReference type="RefSeq" id="WP_073486476.1">
    <property type="nucleotide sequence ID" value="NZ_FQVN01000007.1"/>
</dbReference>
<evidence type="ECO:0000313" key="13">
    <source>
        <dbReference type="EMBL" id="SHG24308.1"/>
    </source>
</evidence>
<dbReference type="EMBL" id="FQVN01000007">
    <property type="protein sequence ID" value="SHG24308.1"/>
    <property type="molecule type" value="Genomic_DNA"/>
</dbReference>
<dbReference type="PANTHER" id="PTHR35457">
    <property type="entry name" value="HEME A SYNTHASE"/>
    <property type="match status" value="1"/>
</dbReference>
<reference evidence="13 14" key="1">
    <citation type="submission" date="2016-11" db="EMBL/GenBank/DDBJ databases">
        <authorList>
            <person name="Jaros S."/>
            <person name="Januszkiewicz K."/>
            <person name="Wedrychowicz H."/>
        </authorList>
    </citation>
    <scope>NUCLEOTIDE SEQUENCE [LARGE SCALE GENOMIC DNA]</scope>
    <source>
        <strain evidence="13 14">DSM 44523</strain>
    </source>
</reference>
<comment type="pathway">
    <text evidence="11">Porphyrin-containing compound metabolism.</text>
</comment>
<comment type="subcellular location">
    <subcellularLocation>
        <location evidence="1">Membrane</location>
        <topology evidence="1">Multi-pass membrane protein</topology>
    </subcellularLocation>
</comment>
<protein>
    <submittedName>
        <fullName evidence="13">Cytochrome c oxidase assembly protein subunit 15</fullName>
    </submittedName>
</protein>
<keyword evidence="7" id="KW-0408">Iron</keyword>
<evidence type="ECO:0000256" key="12">
    <source>
        <dbReference type="SAM" id="Phobius"/>
    </source>
</evidence>
<sequence>MEWLSRLFGGWVPGAVAQRRICFAAVVAQVGVALGGAVVRVTGSGLGCPTWPECAPGSLLPVSDPVLGQAHQWIEFGNRLLGVAVALVSGLAFLVALLARPRRHRFVLLALTMPLGVVAQGLIGGFTVLMELEWWTVALHFVPSPVLVWFAVLLAHAAGEADGPARPLIPRPLRVGLVVMTAVLAGVLVTGTLVTGAGPHAGDANTARLGLPVAPLAQLHTDFLFVFLGLVVALGFALRAARAVPLVWRRYWALVGAVLVQGAMGMVQYWLGVPIVLVALHVLGAMLTVAAMAGLWAVRHDRSAVRTDDPRDASPSELTLTLASGF</sequence>
<name>A0A1M5I7F6_STRHI</name>
<dbReference type="Pfam" id="PF02628">
    <property type="entry name" value="COX15-CtaA"/>
    <property type="match status" value="1"/>
</dbReference>
<dbReference type="InterPro" id="IPR050450">
    <property type="entry name" value="COX15/CtaA_HemeA_synthase"/>
</dbReference>
<dbReference type="GO" id="GO:0006784">
    <property type="term" value="P:heme A biosynthetic process"/>
    <property type="evidence" value="ECO:0007669"/>
    <property type="project" value="InterPro"/>
</dbReference>